<name>A0ABS6YRC4_9ACTN</name>
<keyword evidence="3" id="KW-1185">Reference proteome</keyword>
<dbReference type="Gene3D" id="3.90.1200.10">
    <property type="match status" value="1"/>
</dbReference>
<dbReference type="PANTHER" id="PTHR40086:SF1">
    <property type="entry name" value="CELL CYCLE REGULATOR CCRZ"/>
    <property type="match status" value="1"/>
</dbReference>
<accession>A0ABS6YRC4</accession>
<evidence type="ECO:0000259" key="1">
    <source>
        <dbReference type="Pfam" id="PF01636"/>
    </source>
</evidence>
<gene>
    <name evidence="2" type="ORF">GKQ77_20910</name>
</gene>
<protein>
    <submittedName>
        <fullName evidence="2">Phosphotransferase</fullName>
    </submittedName>
</protein>
<dbReference type="InterPro" id="IPR002575">
    <property type="entry name" value="Aminoglycoside_PTrfase"/>
</dbReference>
<organism evidence="2 3">
    <name type="scientific">Streptomyces anatolicus</name>
    <dbReference type="NCBI Taxonomy" id="2675858"/>
    <lineage>
        <taxon>Bacteria</taxon>
        <taxon>Bacillati</taxon>
        <taxon>Actinomycetota</taxon>
        <taxon>Actinomycetes</taxon>
        <taxon>Kitasatosporales</taxon>
        <taxon>Streptomycetaceae</taxon>
        <taxon>Streptomyces</taxon>
    </lineage>
</organism>
<dbReference type="InterPro" id="IPR052077">
    <property type="entry name" value="CcrZ_PhaseVar_Mediator"/>
</dbReference>
<reference evidence="2 3" key="1">
    <citation type="submission" date="2019-11" db="EMBL/GenBank/DDBJ databases">
        <authorList>
            <person name="Ay H."/>
        </authorList>
    </citation>
    <scope>NUCLEOTIDE SEQUENCE [LARGE SCALE GENOMIC DNA]</scope>
    <source>
        <strain evidence="2 3">BG9H</strain>
    </source>
</reference>
<dbReference type="Proteomes" id="UP001197114">
    <property type="component" value="Unassembled WGS sequence"/>
</dbReference>
<dbReference type="PANTHER" id="PTHR40086">
    <property type="entry name" value="PHOSPHOTRANSFERASE YTMP-RELATED"/>
    <property type="match status" value="1"/>
</dbReference>
<evidence type="ECO:0000313" key="3">
    <source>
        <dbReference type="Proteomes" id="UP001197114"/>
    </source>
</evidence>
<feature type="domain" description="Aminoglycoside phosphotransferase" evidence="1">
    <location>
        <begin position="85"/>
        <end position="270"/>
    </location>
</feature>
<proteinExistence type="predicted"/>
<comment type="caution">
    <text evidence="2">The sequence shown here is derived from an EMBL/GenBank/DDBJ whole genome shotgun (WGS) entry which is preliminary data.</text>
</comment>
<dbReference type="Pfam" id="PF01636">
    <property type="entry name" value="APH"/>
    <property type="match status" value="1"/>
</dbReference>
<sequence length="382" mass="42949">MPSPPPRSPHEAPKSGRRESWIRRLADSHKDHPDREVVAGHHNINYVVPLGWSLALLLCTMPFRARVKCRMPRETVEVVPRIWPSETDLLRVVSRRLKEAPRCFRDFGDWSLHSYRAGQALSEIQPEGPVGEAMMRSLAGFFAKTAAVPEEELPPRPAGWPESGQSQEFLDWLIDFTETQVHRPNRWRFGDLFTAVGLRPDVMTAFRGAPDRRSLTPRPFGLLHTDVHRGNIIVGRRQVAVIDWELAMYGDPLHDLATHLVRMEYEKDEQTRMKELWTGAMVGAGHRDMAEGIAADLPVYLDFEYAQSVFPDIMRAALGLTALPGEPDNADYALAAARACRALRRAAEPLKLDEVPDARCAERALRDWYAGPFGRAGVKGGG</sequence>
<dbReference type="EMBL" id="WMBF01000252">
    <property type="protein sequence ID" value="MBW5423995.1"/>
    <property type="molecule type" value="Genomic_DNA"/>
</dbReference>
<dbReference type="InterPro" id="IPR011009">
    <property type="entry name" value="Kinase-like_dom_sf"/>
</dbReference>
<dbReference type="SUPFAM" id="SSF56112">
    <property type="entry name" value="Protein kinase-like (PK-like)"/>
    <property type="match status" value="1"/>
</dbReference>
<evidence type="ECO:0000313" key="2">
    <source>
        <dbReference type="EMBL" id="MBW5423995.1"/>
    </source>
</evidence>
<feature type="non-terminal residue" evidence="2">
    <location>
        <position position="382"/>
    </location>
</feature>